<feature type="transmembrane region" description="Helical" evidence="2">
    <location>
        <begin position="377"/>
        <end position="396"/>
    </location>
</feature>
<feature type="transmembrane region" description="Helical" evidence="2">
    <location>
        <begin position="83"/>
        <end position="105"/>
    </location>
</feature>
<dbReference type="Gene3D" id="1.20.1250.20">
    <property type="entry name" value="MFS general substrate transporter like domains"/>
    <property type="match status" value="2"/>
</dbReference>
<keyword evidence="5" id="KW-1185">Reference proteome</keyword>
<sequence>MKGDPSGDRIDGNTTTNVFDYSQSERSALIWAVGVGTTLATFPINHLMIKIGARWVCLFCIVISALASLLSPFVAAMGLWPFLIVRFLQGVAYAADFAAIGAVIVRWVPITEYAIFVAIMTAFTPISSFVTDSASGFFCETSLGWRASFYAHAVFGFVMAGIWLLLFSNQPEKNKFVGAQEVDLIHKDKCAAEVDSHKEVPYLKILKSVPIWAVWANAFGEHVTTSLLLTYAPIFFNSVLAFDIGTTGILASLIGLVQIPFKIVCAICSDKITFISEKNKMLIFNFISVGSCGVLCCLLGFLGKEARVWSVGTFFLFSTLSSANSGGFYKCAIYVARQYSHFVISAIQFMKCLALFVCPAIVAVFVHDDNNLSQWRIVFLISGIYMMISHIIFWIFHTDVPADFTNVDVKPRRHSSISLTEPQAEKLKA</sequence>
<dbReference type="Proteomes" id="UP001177023">
    <property type="component" value="Unassembled WGS sequence"/>
</dbReference>
<dbReference type="InterPro" id="IPR020846">
    <property type="entry name" value="MFS_dom"/>
</dbReference>
<comment type="subcellular location">
    <subcellularLocation>
        <location evidence="1">Membrane</location>
        <topology evidence="1">Multi-pass membrane protein</topology>
    </subcellularLocation>
</comment>
<dbReference type="GO" id="GO:0022857">
    <property type="term" value="F:transmembrane transporter activity"/>
    <property type="evidence" value="ECO:0007669"/>
    <property type="project" value="InterPro"/>
</dbReference>
<name>A0AA36D000_9BILA</name>
<dbReference type="EMBL" id="CATQJA010002654">
    <property type="protein sequence ID" value="CAJ0578475.1"/>
    <property type="molecule type" value="Genomic_DNA"/>
</dbReference>
<proteinExistence type="predicted"/>
<evidence type="ECO:0000259" key="3">
    <source>
        <dbReference type="PROSITE" id="PS50850"/>
    </source>
</evidence>
<dbReference type="Pfam" id="PF07690">
    <property type="entry name" value="MFS_1"/>
    <property type="match status" value="1"/>
</dbReference>
<feature type="transmembrane region" description="Helical" evidence="2">
    <location>
        <begin position="240"/>
        <end position="261"/>
    </location>
</feature>
<evidence type="ECO:0000313" key="4">
    <source>
        <dbReference type="EMBL" id="CAJ0578475.1"/>
    </source>
</evidence>
<evidence type="ECO:0000256" key="1">
    <source>
        <dbReference type="ARBA" id="ARBA00004141"/>
    </source>
</evidence>
<dbReference type="PROSITE" id="PS50850">
    <property type="entry name" value="MFS"/>
    <property type="match status" value="1"/>
</dbReference>
<protein>
    <recommendedName>
        <fullName evidence="3">Major facilitator superfamily (MFS) profile domain-containing protein</fullName>
    </recommendedName>
</protein>
<gene>
    <name evidence="4" type="ORF">MSPICULIGERA_LOCUS16729</name>
</gene>
<evidence type="ECO:0000313" key="5">
    <source>
        <dbReference type="Proteomes" id="UP001177023"/>
    </source>
</evidence>
<dbReference type="InterPro" id="IPR011701">
    <property type="entry name" value="MFS"/>
</dbReference>
<keyword evidence="2" id="KW-0812">Transmembrane</keyword>
<dbReference type="SUPFAM" id="SSF103473">
    <property type="entry name" value="MFS general substrate transporter"/>
    <property type="match status" value="1"/>
</dbReference>
<accession>A0AA36D000</accession>
<evidence type="ECO:0000256" key="2">
    <source>
        <dbReference type="SAM" id="Phobius"/>
    </source>
</evidence>
<feature type="transmembrane region" description="Helical" evidence="2">
    <location>
        <begin position="112"/>
        <end position="129"/>
    </location>
</feature>
<feature type="transmembrane region" description="Helical" evidence="2">
    <location>
        <begin position="55"/>
        <end position="77"/>
    </location>
</feature>
<dbReference type="PANTHER" id="PTHR45757:SF17">
    <property type="entry name" value="MAJOR FACILITATOR SUPERFAMILY (MFS) PROFILE DOMAIN-CONTAINING PROTEIN"/>
    <property type="match status" value="1"/>
</dbReference>
<feature type="transmembrane region" description="Helical" evidence="2">
    <location>
        <begin position="308"/>
        <end position="329"/>
    </location>
</feature>
<feature type="domain" description="Major facilitator superfamily (MFS) profile" evidence="3">
    <location>
        <begin position="1"/>
        <end position="401"/>
    </location>
</feature>
<feature type="transmembrane region" description="Helical" evidence="2">
    <location>
        <begin position="149"/>
        <end position="167"/>
    </location>
</feature>
<dbReference type="PANTHER" id="PTHR45757">
    <property type="entry name" value="PROTEIN CBG23364-RELATED"/>
    <property type="match status" value="1"/>
</dbReference>
<organism evidence="4 5">
    <name type="scientific">Mesorhabditis spiculigera</name>
    <dbReference type="NCBI Taxonomy" id="96644"/>
    <lineage>
        <taxon>Eukaryota</taxon>
        <taxon>Metazoa</taxon>
        <taxon>Ecdysozoa</taxon>
        <taxon>Nematoda</taxon>
        <taxon>Chromadorea</taxon>
        <taxon>Rhabditida</taxon>
        <taxon>Rhabditina</taxon>
        <taxon>Rhabditomorpha</taxon>
        <taxon>Rhabditoidea</taxon>
        <taxon>Rhabditidae</taxon>
        <taxon>Mesorhabditinae</taxon>
        <taxon>Mesorhabditis</taxon>
    </lineage>
</organism>
<feature type="non-terminal residue" evidence="4">
    <location>
        <position position="1"/>
    </location>
</feature>
<dbReference type="GO" id="GO:0016020">
    <property type="term" value="C:membrane"/>
    <property type="evidence" value="ECO:0007669"/>
    <property type="project" value="UniProtKB-SubCell"/>
</dbReference>
<feature type="transmembrane region" description="Helical" evidence="2">
    <location>
        <begin position="28"/>
        <end position="48"/>
    </location>
</feature>
<dbReference type="AlphaFoldDB" id="A0AA36D000"/>
<keyword evidence="2" id="KW-0472">Membrane</keyword>
<reference evidence="4" key="1">
    <citation type="submission" date="2023-06" db="EMBL/GenBank/DDBJ databases">
        <authorList>
            <person name="Delattre M."/>
        </authorList>
    </citation>
    <scope>NUCLEOTIDE SEQUENCE</scope>
    <source>
        <strain evidence="4">AF72</strain>
    </source>
</reference>
<feature type="transmembrane region" description="Helical" evidence="2">
    <location>
        <begin position="212"/>
        <end position="234"/>
    </location>
</feature>
<comment type="caution">
    <text evidence="4">The sequence shown here is derived from an EMBL/GenBank/DDBJ whole genome shotgun (WGS) entry which is preliminary data.</text>
</comment>
<keyword evidence="2" id="KW-1133">Transmembrane helix</keyword>
<feature type="transmembrane region" description="Helical" evidence="2">
    <location>
        <begin position="282"/>
        <end position="302"/>
    </location>
</feature>
<feature type="transmembrane region" description="Helical" evidence="2">
    <location>
        <begin position="341"/>
        <end position="365"/>
    </location>
</feature>
<dbReference type="InterPro" id="IPR036259">
    <property type="entry name" value="MFS_trans_sf"/>
</dbReference>